<protein>
    <recommendedName>
        <fullName evidence="4">Lipoprotein</fullName>
    </recommendedName>
</protein>
<evidence type="ECO:0008006" key="4">
    <source>
        <dbReference type="Google" id="ProtNLM"/>
    </source>
</evidence>
<keyword evidence="1" id="KW-0732">Signal</keyword>
<dbReference type="RefSeq" id="WP_146324647.1">
    <property type="nucleotide sequence ID" value="NZ_BAABLR010000008.1"/>
</dbReference>
<feature type="signal peptide" evidence="1">
    <location>
        <begin position="1"/>
        <end position="24"/>
    </location>
</feature>
<gene>
    <name evidence="2" type="ORF">FRX94_08200</name>
</gene>
<proteinExistence type="predicted"/>
<accession>A0A5C5UG51</accession>
<sequence>MLKKLSVIGCATAAAFLLSACGGAATQEEQSSATQTTQLDTSFLDSGQEVPAPEGFDPLGTGKVYSGAFSVTATKGSDLKADYALVDGTAYFDLGDLAPLDKETTVNVHVRNGGVSMILPKDVPVELQCDIKDGEGECPTDRYNSDASGEALRMKLDVTGGKVEVAELEAAN</sequence>
<evidence type="ECO:0000313" key="2">
    <source>
        <dbReference type="EMBL" id="TWT24440.1"/>
    </source>
</evidence>
<dbReference type="PROSITE" id="PS51257">
    <property type="entry name" value="PROKAR_LIPOPROTEIN"/>
    <property type="match status" value="1"/>
</dbReference>
<name>A0A5C5UG51_9CORY</name>
<feature type="chain" id="PRO_5023015417" description="Lipoprotein" evidence="1">
    <location>
        <begin position="25"/>
        <end position="172"/>
    </location>
</feature>
<evidence type="ECO:0000256" key="1">
    <source>
        <dbReference type="SAM" id="SignalP"/>
    </source>
</evidence>
<comment type="caution">
    <text evidence="2">The sequence shown here is derived from an EMBL/GenBank/DDBJ whole genome shotgun (WGS) entry which is preliminary data.</text>
</comment>
<dbReference type="EMBL" id="VOHM01000017">
    <property type="protein sequence ID" value="TWT24440.1"/>
    <property type="molecule type" value="Genomic_DNA"/>
</dbReference>
<organism evidence="2 3">
    <name type="scientific">Corynebacterium canis</name>
    <dbReference type="NCBI Taxonomy" id="679663"/>
    <lineage>
        <taxon>Bacteria</taxon>
        <taxon>Bacillati</taxon>
        <taxon>Actinomycetota</taxon>
        <taxon>Actinomycetes</taxon>
        <taxon>Mycobacteriales</taxon>
        <taxon>Corynebacteriaceae</taxon>
        <taxon>Corynebacterium</taxon>
    </lineage>
</organism>
<keyword evidence="3" id="KW-1185">Reference proteome</keyword>
<dbReference type="AlphaFoldDB" id="A0A5C5UG51"/>
<reference evidence="2 3" key="1">
    <citation type="submission" date="2019-08" db="EMBL/GenBank/DDBJ databases">
        <authorList>
            <person name="Lei W."/>
        </authorList>
    </citation>
    <scope>NUCLEOTIDE SEQUENCE [LARGE SCALE GENOMIC DNA]</scope>
    <source>
        <strain evidence="2 3">CCUG 58627</strain>
    </source>
</reference>
<evidence type="ECO:0000313" key="3">
    <source>
        <dbReference type="Proteomes" id="UP000320791"/>
    </source>
</evidence>
<dbReference type="Proteomes" id="UP000320791">
    <property type="component" value="Unassembled WGS sequence"/>
</dbReference>
<dbReference type="OrthoDB" id="3208990at2"/>